<sequence length="320" mass="36638">MIAQEMCFDCLQRQIKNFSKMLPTHNLQPLQERIEKNLSLLKQSYITPNKQDNLLTPPQIAIDIYKDLSTTLQNDDPYAHIKQESIQKAFHICQELISHYPAPKLEPQIHNEKIVWSKDSIFTRLDWAVRMAILGNVIDYGSQHSFSFDNADFDFKSLHFGAYDLKPFISKLESAKSLLYIADNAGENIFDTLLIVTLKAIYPHLSISYAVRGRAIINDLTLQDMLHPLAQPLLESCEVLSSSVRSPGFVYADANPQTQSLYDSADMILAKGMGNFECLESYKDERLFLLFKIKCDVVANFCNKTKGTMMFLHNTHYIKE</sequence>
<evidence type="ECO:0000313" key="3">
    <source>
        <dbReference type="Proteomes" id="UP000255335"/>
    </source>
</evidence>
<accession>A0A377JMK8</accession>
<proteinExistence type="predicted"/>
<protein>
    <submittedName>
        <fullName evidence="2">Protein of uncharacterized function DUF89</fullName>
    </submittedName>
</protein>
<feature type="domain" description="Damage-control phosphatase ARMT1-like metal-binding" evidence="1">
    <location>
        <begin position="5"/>
        <end position="308"/>
    </location>
</feature>
<name>A0A377JMK8_9HELI</name>
<evidence type="ECO:0000313" key="2">
    <source>
        <dbReference type="EMBL" id="STP08996.1"/>
    </source>
</evidence>
<dbReference type="SUPFAM" id="SSF111321">
    <property type="entry name" value="AF1104-like"/>
    <property type="match status" value="1"/>
</dbReference>
<dbReference type="PIRSF" id="PIRSF006593">
    <property type="entry name" value="UCP006593"/>
    <property type="match status" value="1"/>
</dbReference>
<dbReference type="Gene3D" id="1.10.285.20">
    <property type="entry name" value="Uncharacterised protein PF01937, DUF89, domain 2"/>
    <property type="match status" value="1"/>
</dbReference>
<dbReference type="InterPro" id="IPR036075">
    <property type="entry name" value="ARMT-1-like_metal-bd_sf"/>
</dbReference>
<dbReference type="Gene3D" id="3.40.50.10880">
    <property type="entry name" value="Uncharacterised protein PF01937, DUF89, domain 3"/>
    <property type="match status" value="1"/>
</dbReference>
<dbReference type="InterPro" id="IPR014444">
    <property type="entry name" value="PH1575-like"/>
</dbReference>
<organism evidence="2 3">
    <name type="scientific">Helicobacter cinaedi</name>
    <dbReference type="NCBI Taxonomy" id="213"/>
    <lineage>
        <taxon>Bacteria</taxon>
        <taxon>Pseudomonadati</taxon>
        <taxon>Campylobacterota</taxon>
        <taxon>Epsilonproteobacteria</taxon>
        <taxon>Campylobacterales</taxon>
        <taxon>Helicobacteraceae</taxon>
        <taxon>Helicobacter</taxon>
    </lineage>
</organism>
<dbReference type="Pfam" id="PF01937">
    <property type="entry name" value="ARMT1-like_dom"/>
    <property type="match status" value="1"/>
</dbReference>
<dbReference type="InterPro" id="IPR002791">
    <property type="entry name" value="ARMT1-like_metal-bd"/>
</dbReference>
<evidence type="ECO:0000259" key="1">
    <source>
        <dbReference type="Pfam" id="PF01937"/>
    </source>
</evidence>
<dbReference type="RefSeq" id="WP_115025780.1">
    <property type="nucleotide sequence ID" value="NZ_UGHZ01000001.1"/>
</dbReference>
<gene>
    <name evidence="2" type="ORF">NCTC12221_00423</name>
</gene>
<reference evidence="2 3" key="1">
    <citation type="submission" date="2018-06" db="EMBL/GenBank/DDBJ databases">
        <authorList>
            <consortium name="Pathogen Informatics"/>
            <person name="Doyle S."/>
        </authorList>
    </citation>
    <scope>NUCLEOTIDE SEQUENCE [LARGE SCALE GENOMIC DNA]</scope>
    <source>
        <strain evidence="2 3">NCTC12221</strain>
    </source>
</reference>
<dbReference type="EMBL" id="UGHZ01000001">
    <property type="protein sequence ID" value="STP08996.1"/>
    <property type="molecule type" value="Genomic_DNA"/>
</dbReference>
<dbReference type="AlphaFoldDB" id="A0A377JMK8"/>
<dbReference type="Proteomes" id="UP000255335">
    <property type="component" value="Unassembled WGS sequence"/>
</dbReference>